<evidence type="ECO:0000313" key="2">
    <source>
        <dbReference type="Proteomes" id="UP001239019"/>
    </source>
</evidence>
<dbReference type="EMBL" id="JAVDDT010000002">
    <property type="protein sequence ID" value="MDQ2068909.1"/>
    <property type="molecule type" value="Genomic_DNA"/>
</dbReference>
<reference evidence="1 2" key="1">
    <citation type="submission" date="2023-08" db="EMBL/GenBank/DDBJ databases">
        <title>Whole-genome sequencing of halo(alkali)philic microorganisms from hypersaline lakes.</title>
        <authorList>
            <person name="Sorokin D.Y."/>
            <person name="Abbas B."/>
            <person name="Merkel A.Y."/>
        </authorList>
    </citation>
    <scope>NUCLEOTIDE SEQUENCE [LARGE SCALE GENOMIC DNA]</scope>
    <source>
        <strain evidence="1 2">AB-CW4</strain>
    </source>
</reference>
<sequence>MRPYRRPTSRAAPALLALLVLPVIGLTQELPAQWEPLGDLRGGYYASESRDTGGERSDSDAWRARLRAGFQGPLAPNWAFRLRAAGSYSSEVSGGDVYLRGRAPTRSGIATGDTTVDELQLRWSAPGSEWGMIVGRFQMSAGIPIVPGKALDRKDSSNLGVSWTDGVELRYPLAGEWRGRSRLFHNHRKGSGSVSRAPLDYTASGSRAGLNSLMERPGGPGPISLQRVTLTWLPDALPPAGNDNGARRDYRSLTASLAANWPVGIRGTRLVLAGEVGYAEGRPDAAHFEAGAPGKAGGQAWQASINLFDVLPGHHIGLVHGLAEQGWLHSVDYQNNQRLSEIRYQRRFSQALSMEARYRLRSPLDYEHETQRPRLEDIYLRLTARF</sequence>
<dbReference type="RefSeq" id="WP_306727406.1">
    <property type="nucleotide sequence ID" value="NZ_JAVDDT010000002.1"/>
</dbReference>
<evidence type="ECO:0000313" key="1">
    <source>
        <dbReference type="EMBL" id="MDQ2068909.1"/>
    </source>
</evidence>
<protein>
    <recommendedName>
        <fullName evidence="3">Porin</fullName>
    </recommendedName>
</protein>
<dbReference type="Proteomes" id="UP001239019">
    <property type="component" value="Unassembled WGS sequence"/>
</dbReference>
<comment type="caution">
    <text evidence="1">The sequence shown here is derived from an EMBL/GenBank/DDBJ whole genome shotgun (WGS) entry which is preliminary data.</text>
</comment>
<proteinExistence type="predicted"/>
<keyword evidence="2" id="KW-1185">Reference proteome</keyword>
<accession>A0ABU0W4N3</accession>
<gene>
    <name evidence="1" type="ORF">RBH19_03350</name>
</gene>
<evidence type="ECO:0008006" key="3">
    <source>
        <dbReference type="Google" id="ProtNLM"/>
    </source>
</evidence>
<name>A0ABU0W4N3_9GAMM</name>
<organism evidence="1 2">
    <name type="scientific">Natronospira bacteriovora</name>
    <dbReference type="NCBI Taxonomy" id="3069753"/>
    <lineage>
        <taxon>Bacteria</taxon>
        <taxon>Pseudomonadati</taxon>
        <taxon>Pseudomonadota</taxon>
        <taxon>Gammaproteobacteria</taxon>
        <taxon>Natronospirales</taxon>
        <taxon>Natronospiraceae</taxon>
        <taxon>Natronospira</taxon>
    </lineage>
</organism>